<dbReference type="EMBL" id="VNIA01000002">
    <property type="protein sequence ID" value="TYP98712.1"/>
    <property type="molecule type" value="Genomic_DNA"/>
</dbReference>
<evidence type="ECO:0000259" key="3">
    <source>
        <dbReference type="PROSITE" id="PS50198"/>
    </source>
</evidence>
<dbReference type="Gene3D" id="3.10.50.40">
    <property type="match status" value="2"/>
</dbReference>
<keyword evidence="1 4" id="KW-0413">Isomerase</keyword>
<comment type="caution">
    <text evidence="4">The sequence shown here is derived from an EMBL/GenBank/DDBJ whole genome shotgun (WGS) entry which is preliminary data.</text>
</comment>
<dbReference type="PROSITE" id="PS50198">
    <property type="entry name" value="PPIC_PPIASE_2"/>
    <property type="match status" value="2"/>
</dbReference>
<dbReference type="AlphaFoldDB" id="A0A5S5DVB1"/>
<dbReference type="Pfam" id="PF00639">
    <property type="entry name" value="Rotamase"/>
    <property type="match status" value="1"/>
</dbReference>
<proteinExistence type="predicted"/>
<keyword evidence="2" id="KW-0732">Signal</keyword>
<dbReference type="SUPFAM" id="SSF54534">
    <property type="entry name" value="FKBP-like"/>
    <property type="match status" value="2"/>
</dbReference>
<accession>A0A5S5DVB1</accession>
<gene>
    <name evidence="4" type="ORF">C7447_10227</name>
</gene>
<evidence type="ECO:0000313" key="4">
    <source>
        <dbReference type="EMBL" id="TYP98712.1"/>
    </source>
</evidence>
<reference evidence="4 5" key="1">
    <citation type="submission" date="2019-07" db="EMBL/GenBank/DDBJ databases">
        <title>Genomic Encyclopedia of Type Strains, Phase IV (KMG-IV): sequencing the most valuable type-strain genomes for metagenomic binning, comparative biology and taxonomic classification.</title>
        <authorList>
            <person name="Goeker M."/>
        </authorList>
    </citation>
    <scope>NUCLEOTIDE SEQUENCE [LARGE SCALE GENOMIC DNA]</scope>
    <source>
        <strain evidence="4 5">DSM 18961</strain>
    </source>
</reference>
<dbReference type="InterPro" id="IPR050245">
    <property type="entry name" value="PrsA_foldase"/>
</dbReference>
<dbReference type="OrthoDB" id="14196at2"/>
<feature type="domain" description="PpiC" evidence="3">
    <location>
        <begin position="225"/>
        <end position="321"/>
    </location>
</feature>
<organism evidence="4 5">
    <name type="scientific">Tenacibaculum adriaticum</name>
    <dbReference type="NCBI Taxonomy" id="413713"/>
    <lineage>
        <taxon>Bacteria</taxon>
        <taxon>Pseudomonadati</taxon>
        <taxon>Bacteroidota</taxon>
        <taxon>Flavobacteriia</taxon>
        <taxon>Flavobacteriales</taxon>
        <taxon>Flavobacteriaceae</taxon>
        <taxon>Tenacibaculum</taxon>
    </lineage>
</organism>
<sequence length="530" mass="62018">MKKLKVTILLLFISVSNFAQEKDILFSLNGEPVSVSEFKRVYEKNLDLVDDEAKNIDKNLELYINYKLKVQEAYTLRLDTSKTYQRELKMYKEQLIAPYLQDKNFQKKQIQEAYKRTKEEVRASHILILFPKKKDKLDTIEMLTKLEDARMRILNGEDFGKVAKEVSEDPSAKINGGDLGFFSAFKMVYPFEEAAYKTELGQVSKPFKTRFGYHILKVTAKRKSKGEFEVAHILATDKSIIGKVKIDSAYQQLEKGKSFEEVVKLFSDDKGTSNKGGRLAKFGTGSMVEPFENEVLQLQNEGDYSKPFRTRYGWHIVKLIKNYPVLPFDDVKEELIRKVKSSGRGTFSTDVVVNRLKKEYSIKENEEVLTNILKGKDLFNDQVDLVTINEKKLAVKDFNAFSKYRKRTPIKQLYKEFLDQEILNYFKENLEKTSTDFKYTLQEYKDGLLLFDLMQQKIWNKSVTDTLGLKKYFETHKNNYKEASLNTIKGEVTNDYQKDLDNNWIKELRKNNVVKIRKKVLKKFKKIYNQ</sequence>
<feature type="chain" id="PRO_5024308478" evidence="2">
    <location>
        <begin position="20"/>
        <end position="530"/>
    </location>
</feature>
<dbReference type="InterPro" id="IPR000297">
    <property type="entry name" value="PPIase_PpiC"/>
</dbReference>
<feature type="signal peptide" evidence="2">
    <location>
        <begin position="1"/>
        <end position="19"/>
    </location>
</feature>
<dbReference type="InterPro" id="IPR023058">
    <property type="entry name" value="PPIase_PpiC_CS"/>
</dbReference>
<keyword evidence="5" id="KW-1185">Reference proteome</keyword>
<dbReference type="PANTHER" id="PTHR47245">
    <property type="entry name" value="PEPTIDYLPROLYL ISOMERASE"/>
    <property type="match status" value="1"/>
</dbReference>
<name>A0A5S5DVB1_9FLAO</name>
<evidence type="ECO:0000256" key="1">
    <source>
        <dbReference type="PROSITE-ProRule" id="PRU00278"/>
    </source>
</evidence>
<dbReference type="Pfam" id="PF13616">
    <property type="entry name" value="Rotamase_3"/>
    <property type="match status" value="1"/>
</dbReference>
<dbReference type="PROSITE" id="PS01096">
    <property type="entry name" value="PPIC_PPIASE_1"/>
    <property type="match status" value="1"/>
</dbReference>
<evidence type="ECO:0000313" key="5">
    <source>
        <dbReference type="Proteomes" id="UP000323136"/>
    </source>
</evidence>
<evidence type="ECO:0000256" key="2">
    <source>
        <dbReference type="SAM" id="SignalP"/>
    </source>
</evidence>
<dbReference type="RefSeq" id="WP_148869529.1">
    <property type="nucleotide sequence ID" value="NZ_VNIA01000002.1"/>
</dbReference>
<dbReference type="PANTHER" id="PTHR47245:SF2">
    <property type="entry name" value="PEPTIDYL-PROLYL CIS-TRANS ISOMERASE HP_0175-RELATED"/>
    <property type="match status" value="1"/>
</dbReference>
<dbReference type="Proteomes" id="UP000323136">
    <property type="component" value="Unassembled WGS sequence"/>
</dbReference>
<keyword evidence="1" id="KW-0697">Rotamase</keyword>
<dbReference type="GO" id="GO:0003755">
    <property type="term" value="F:peptidyl-prolyl cis-trans isomerase activity"/>
    <property type="evidence" value="ECO:0007669"/>
    <property type="project" value="UniProtKB-KW"/>
</dbReference>
<dbReference type="InterPro" id="IPR046357">
    <property type="entry name" value="PPIase_dom_sf"/>
</dbReference>
<protein>
    <submittedName>
        <fullName evidence="4">Peptidyl-prolyl cis-trans isomerase SurA</fullName>
    </submittedName>
</protein>
<feature type="domain" description="PpiC" evidence="3">
    <location>
        <begin position="118"/>
        <end position="220"/>
    </location>
</feature>